<proteinExistence type="predicted"/>
<sequence length="295" mass="31038">MAGLQEVLTASTSGQKQIWTLLLEGDATRPAETRESDSVDGLLETAAACVNCAPTALKVHVLLPGGDGEGTVAGGDAVVLFHGKDGAPNAKATALLVATGAQDAAVTGAACVARFKHDLANPLSVSLGNETAPAFLAERCWLQRARGDTKPKVPSPFPADARKAVLAQLLAARAAELERRKAAPGNAPQDVKNTGGRVRWTNAKNDVHVAAQLPAGTKRGHCRVVIEPTSLSIKVGEVDASGQFRLASLVDGVLFQEVDPTQSRWDFVEATAMGTAELQVTLRKKQAMRWLMLVR</sequence>
<organism evidence="2 3">
    <name type="scientific">Pelagomonas calceolata</name>
    <dbReference type="NCBI Taxonomy" id="35677"/>
    <lineage>
        <taxon>Eukaryota</taxon>
        <taxon>Sar</taxon>
        <taxon>Stramenopiles</taxon>
        <taxon>Ochrophyta</taxon>
        <taxon>Pelagophyceae</taxon>
        <taxon>Pelagomonadales</taxon>
        <taxon>Pelagomonadaceae</taxon>
        <taxon>Pelagomonas</taxon>
    </lineage>
</organism>
<dbReference type="Proteomes" id="UP000789595">
    <property type="component" value="Unassembled WGS sequence"/>
</dbReference>
<protein>
    <recommendedName>
        <fullName evidence="1">CS domain-containing protein</fullName>
    </recommendedName>
</protein>
<accession>A0A8J2SKZ5</accession>
<dbReference type="SUPFAM" id="SSF49764">
    <property type="entry name" value="HSP20-like chaperones"/>
    <property type="match status" value="1"/>
</dbReference>
<evidence type="ECO:0000259" key="1">
    <source>
        <dbReference type="PROSITE" id="PS51203"/>
    </source>
</evidence>
<reference evidence="2" key="1">
    <citation type="submission" date="2021-11" db="EMBL/GenBank/DDBJ databases">
        <authorList>
            <consortium name="Genoscope - CEA"/>
            <person name="William W."/>
        </authorList>
    </citation>
    <scope>NUCLEOTIDE SEQUENCE</scope>
</reference>
<dbReference type="OrthoDB" id="416217at2759"/>
<feature type="domain" description="CS" evidence="1">
    <location>
        <begin position="193"/>
        <end position="294"/>
    </location>
</feature>
<keyword evidence="3" id="KW-1185">Reference proteome</keyword>
<dbReference type="Pfam" id="PF04969">
    <property type="entry name" value="CS"/>
    <property type="match status" value="1"/>
</dbReference>
<comment type="caution">
    <text evidence="2">The sequence shown here is derived from an EMBL/GenBank/DDBJ whole genome shotgun (WGS) entry which is preliminary data.</text>
</comment>
<dbReference type="AlphaFoldDB" id="A0A8J2SKZ5"/>
<dbReference type="InterPro" id="IPR007052">
    <property type="entry name" value="CS_dom"/>
</dbReference>
<dbReference type="PROSITE" id="PS51203">
    <property type="entry name" value="CS"/>
    <property type="match status" value="1"/>
</dbReference>
<evidence type="ECO:0000313" key="3">
    <source>
        <dbReference type="Proteomes" id="UP000789595"/>
    </source>
</evidence>
<gene>
    <name evidence="2" type="ORF">PECAL_4P22360</name>
</gene>
<dbReference type="InterPro" id="IPR008978">
    <property type="entry name" value="HSP20-like_chaperone"/>
</dbReference>
<evidence type="ECO:0000313" key="2">
    <source>
        <dbReference type="EMBL" id="CAH0374923.1"/>
    </source>
</evidence>
<dbReference type="EMBL" id="CAKKNE010000004">
    <property type="protein sequence ID" value="CAH0374923.1"/>
    <property type="molecule type" value="Genomic_DNA"/>
</dbReference>
<name>A0A8J2SKZ5_9STRA</name>
<dbReference type="Gene3D" id="2.60.40.790">
    <property type="match status" value="1"/>
</dbReference>